<organism evidence="3 5">
    <name type="scientific">Leptospira perolatii</name>
    <dbReference type="NCBI Taxonomy" id="2023191"/>
    <lineage>
        <taxon>Bacteria</taxon>
        <taxon>Pseudomonadati</taxon>
        <taxon>Spirochaetota</taxon>
        <taxon>Spirochaetia</taxon>
        <taxon>Leptospirales</taxon>
        <taxon>Leptospiraceae</taxon>
        <taxon>Leptospira</taxon>
    </lineage>
</organism>
<evidence type="ECO:0000313" key="5">
    <source>
        <dbReference type="Proteomes" id="UP000231990"/>
    </source>
</evidence>
<dbReference type="EMBL" id="NPDY01000001">
    <property type="protein sequence ID" value="PJZ71327.1"/>
    <property type="molecule type" value="Genomic_DNA"/>
</dbReference>
<sequence>MVKVIFYSLLFLAVGSAQASTLSEFKQLLEKYSLSLEEDKEYSEIKLEEGSKLKSDFTLRHISKKLEIRYIIQPVVPELESKLPGLYILQAQNIAMIICQCKDRIIGLPFSRESIKSEFGADWGATLHVASATEFSKDYAFAIVIALYRKGKANAYTIFLFDDFIEIREELKKALYHLKFKGEIKGAYSA</sequence>
<reference evidence="4 5" key="1">
    <citation type="submission" date="2017-07" db="EMBL/GenBank/DDBJ databases">
        <title>Leptospira spp. isolated from tropical soils.</title>
        <authorList>
            <person name="Thibeaux R."/>
            <person name="Iraola G."/>
            <person name="Ferres I."/>
            <person name="Bierque E."/>
            <person name="Girault D."/>
            <person name="Soupe-Gilbert M.-E."/>
            <person name="Picardeau M."/>
            <person name="Goarant C."/>
        </authorList>
    </citation>
    <scope>NUCLEOTIDE SEQUENCE [LARGE SCALE GENOMIC DNA]</scope>
    <source>
        <strain evidence="3 5">FH1-B-B1</strain>
        <strain evidence="2 4">FH1-B-C1</strain>
    </source>
</reference>
<comment type="caution">
    <text evidence="3">The sequence shown here is derived from an EMBL/GenBank/DDBJ whole genome shotgun (WGS) entry which is preliminary data.</text>
</comment>
<dbReference type="Proteomes" id="UP000231962">
    <property type="component" value="Unassembled WGS sequence"/>
</dbReference>
<dbReference type="EMBL" id="NPDZ01000001">
    <property type="protein sequence ID" value="PJZ74861.1"/>
    <property type="molecule type" value="Genomic_DNA"/>
</dbReference>
<evidence type="ECO:0000313" key="2">
    <source>
        <dbReference type="EMBL" id="PJZ71327.1"/>
    </source>
</evidence>
<feature type="signal peptide" evidence="1">
    <location>
        <begin position="1"/>
        <end position="19"/>
    </location>
</feature>
<evidence type="ECO:0000256" key="1">
    <source>
        <dbReference type="SAM" id="SignalP"/>
    </source>
</evidence>
<protein>
    <submittedName>
        <fullName evidence="3">Uncharacterized protein</fullName>
    </submittedName>
</protein>
<feature type="chain" id="PRO_5014734982" evidence="1">
    <location>
        <begin position="20"/>
        <end position="190"/>
    </location>
</feature>
<keyword evidence="1" id="KW-0732">Signal</keyword>
<dbReference type="Proteomes" id="UP000231990">
    <property type="component" value="Unassembled WGS sequence"/>
</dbReference>
<gene>
    <name evidence="2" type="ORF">CH360_02145</name>
    <name evidence="3" type="ORF">CH373_02145</name>
</gene>
<evidence type="ECO:0000313" key="4">
    <source>
        <dbReference type="Proteomes" id="UP000231962"/>
    </source>
</evidence>
<evidence type="ECO:0000313" key="3">
    <source>
        <dbReference type="EMBL" id="PJZ74861.1"/>
    </source>
</evidence>
<name>A0A2M9ZSB2_9LEPT</name>
<accession>A0A2M9ZSB2</accession>
<proteinExistence type="predicted"/>
<keyword evidence="4" id="KW-1185">Reference proteome</keyword>
<dbReference type="OrthoDB" id="327837at2"/>
<dbReference type="AlphaFoldDB" id="A0A2M9ZSB2"/>
<dbReference type="RefSeq" id="WP_100712270.1">
    <property type="nucleotide sequence ID" value="NZ_NPDY01000001.1"/>
</dbReference>